<evidence type="ECO:0000313" key="3">
    <source>
        <dbReference type="Proteomes" id="UP000321440"/>
    </source>
</evidence>
<dbReference type="NCBIfam" id="TIGR03597">
    <property type="entry name" value="GTPase_YqeH"/>
    <property type="match status" value="1"/>
</dbReference>
<dbReference type="AlphaFoldDB" id="A0A511W6V6"/>
<dbReference type="InterPro" id="IPR006073">
    <property type="entry name" value="GTP-bd"/>
</dbReference>
<dbReference type="InterPro" id="IPR030378">
    <property type="entry name" value="G_CP_dom"/>
</dbReference>
<feature type="domain" description="CP-type G" evidence="1">
    <location>
        <begin position="59"/>
        <end position="222"/>
    </location>
</feature>
<reference evidence="2 3" key="1">
    <citation type="submission" date="2019-07" db="EMBL/GenBank/DDBJ databases">
        <title>Whole genome shotgun sequence of Alkalibacillus haloalkaliphilus NBRC 103110.</title>
        <authorList>
            <person name="Hosoyama A."/>
            <person name="Uohara A."/>
            <person name="Ohji S."/>
            <person name="Ichikawa N."/>
        </authorList>
    </citation>
    <scope>NUCLEOTIDE SEQUENCE [LARGE SCALE GENOMIC DNA]</scope>
    <source>
        <strain evidence="2 3">NBRC 103110</strain>
    </source>
</reference>
<dbReference type="RefSeq" id="WP_174758193.1">
    <property type="nucleotide sequence ID" value="NZ_BJYA01000015.1"/>
</dbReference>
<accession>A0A511W6V6</accession>
<keyword evidence="3" id="KW-1185">Reference proteome</keyword>
<dbReference type="Pfam" id="PF01926">
    <property type="entry name" value="MMR_HSR1"/>
    <property type="match status" value="1"/>
</dbReference>
<gene>
    <name evidence="2" type="primary">yqeH</name>
    <name evidence="2" type="ORF">AHA02nite_22470</name>
</gene>
<dbReference type="SUPFAM" id="SSF52540">
    <property type="entry name" value="P-loop containing nucleoside triphosphate hydrolases"/>
    <property type="match status" value="1"/>
</dbReference>
<dbReference type="GO" id="GO:0005525">
    <property type="term" value="F:GTP binding"/>
    <property type="evidence" value="ECO:0007669"/>
    <property type="project" value="InterPro"/>
</dbReference>
<comment type="caution">
    <text evidence="2">The sequence shown here is derived from an EMBL/GenBank/DDBJ whole genome shotgun (WGS) entry which is preliminary data.</text>
</comment>
<dbReference type="Gene3D" id="3.40.50.300">
    <property type="entry name" value="P-loop containing nucleotide triphosphate hydrolases"/>
    <property type="match status" value="1"/>
</dbReference>
<dbReference type="PANTHER" id="PTHR46434:SF1">
    <property type="entry name" value="GENETIC INTERACTOR OF PROHIBITINS 3, MITOCHONDRIAL"/>
    <property type="match status" value="1"/>
</dbReference>
<dbReference type="EMBL" id="BJYA01000015">
    <property type="protein sequence ID" value="GEN46471.1"/>
    <property type="molecule type" value="Genomic_DNA"/>
</dbReference>
<dbReference type="Pfam" id="PF21516">
    <property type="entry name" value="YqeH-like_C"/>
    <property type="match status" value="1"/>
</dbReference>
<name>A0A511W6V6_9BACI</name>
<dbReference type="InterPro" id="IPR019988">
    <property type="entry name" value="GTP-bd_ribosome_bgen_YqeH"/>
</dbReference>
<organism evidence="2 3">
    <name type="scientific">Alkalibacillus haloalkaliphilus</name>
    <dbReference type="NCBI Taxonomy" id="94136"/>
    <lineage>
        <taxon>Bacteria</taxon>
        <taxon>Bacillati</taxon>
        <taxon>Bacillota</taxon>
        <taxon>Bacilli</taxon>
        <taxon>Bacillales</taxon>
        <taxon>Bacillaceae</taxon>
        <taxon>Alkalibacillus</taxon>
    </lineage>
</organism>
<proteinExistence type="predicted"/>
<dbReference type="InterPro" id="IPR048422">
    <property type="entry name" value="NOA1/YqeH-like_C"/>
</dbReference>
<dbReference type="InterPro" id="IPR027417">
    <property type="entry name" value="P-loop_NTPase"/>
</dbReference>
<dbReference type="PANTHER" id="PTHR46434">
    <property type="entry name" value="GENETIC INTERACTOR OF PROHIBITINS 3, MITOCHONDRIAL"/>
    <property type="match status" value="1"/>
</dbReference>
<protein>
    <recommendedName>
        <fullName evidence="1">CP-type G domain-containing protein</fullName>
    </recommendedName>
</protein>
<evidence type="ECO:0000259" key="1">
    <source>
        <dbReference type="PROSITE" id="PS51721"/>
    </source>
</evidence>
<dbReference type="Proteomes" id="UP000321440">
    <property type="component" value="Unassembled WGS sequence"/>
</dbReference>
<evidence type="ECO:0000313" key="2">
    <source>
        <dbReference type="EMBL" id="GEN46471.1"/>
    </source>
</evidence>
<dbReference type="InterPro" id="IPR050896">
    <property type="entry name" value="Mito_lipid_metab_GTPase"/>
</dbReference>
<dbReference type="PROSITE" id="PS51721">
    <property type="entry name" value="G_CP"/>
    <property type="match status" value="1"/>
</dbReference>
<dbReference type="CDD" id="cd01855">
    <property type="entry name" value="YqeH"/>
    <property type="match status" value="1"/>
</dbReference>
<sequence>MEQIYCHGCGVQIQTHSEKELGYAPLSALEREDVICKRCFRLKNYNEVQDVDLTDDDFLSMLHEIGDRNGLVVNIVDLFDVHGSFVRGLNRLVGDNEVVLVGNKVDLLPKSINHNKVKNWMKRVAKEFGLKVKEVYLVSSVKGINMEETAFELEKIRKGKDIFVVGCTNVGKSTFINYLINRSIEQEQVITTSYFPGTTLGFIDIPLDDQASMIDTPGIINDHQMAHYLSKKDLKTVTPKKEVKPKVFQLEAEQTLFIGGLARLDIDKVDEQKGFICYFSNDINIHRTKIDKADLLYDQHLGELLSPPTEETIETWPELEAKTFQINSEKKQDIVFSGLGWITVPNGQTTVKAYVPKGVRVLVRDAII</sequence>